<dbReference type="Pfam" id="PF04367">
    <property type="entry name" value="DUF502"/>
    <property type="match status" value="1"/>
</dbReference>
<keyword evidence="1" id="KW-0812">Transmembrane</keyword>
<gene>
    <name evidence="2" type="ORF">KDW03_08050</name>
</gene>
<feature type="transmembrane region" description="Helical" evidence="1">
    <location>
        <begin position="59"/>
        <end position="84"/>
    </location>
</feature>
<feature type="transmembrane region" description="Helical" evidence="1">
    <location>
        <begin position="12"/>
        <end position="33"/>
    </location>
</feature>
<sequence>MKKMVTSFVKRILQSLAFFLPIGVTIWVMVWLFGYLREVLKAVDILSLWLKPSKPETELLLSLGSFVLLVFMVLVVGMIAQGFFGRWLHKTLDKVMDLFPGVNVFYRAIKQLLSFLFRERDEMQKGTGEVVLVRAFHDQAYSLGFVMGRSRSLDPSGKVWLKVFVPGVPNISSGFLILVEEKDVTKLSTTVDQASAFLVSLGIIKDIRRKL</sequence>
<dbReference type="EMBL" id="CP073355">
    <property type="protein sequence ID" value="URA09439.1"/>
    <property type="molecule type" value="Genomic_DNA"/>
</dbReference>
<evidence type="ECO:0000313" key="3">
    <source>
        <dbReference type="Proteomes" id="UP001056539"/>
    </source>
</evidence>
<keyword evidence="1" id="KW-0472">Membrane</keyword>
<accession>A0AAX3BB82</accession>
<dbReference type="AlphaFoldDB" id="A0AAX3BB82"/>
<evidence type="ECO:0000256" key="1">
    <source>
        <dbReference type="SAM" id="Phobius"/>
    </source>
</evidence>
<reference evidence="2" key="2">
    <citation type="submission" date="2022-06" db="EMBL/GenBank/DDBJ databases">
        <title>Thermospira aquatica gen. nov., sp. nov.</title>
        <authorList>
            <person name="Ben Ali Gam Z."/>
            <person name="Labat M."/>
        </authorList>
    </citation>
    <scope>NUCLEOTIDE SEQUENCE</scope>
    <source>
        <strain evidence="2">F1F22</strain>
    </source>
</reference>
<keyword evidence="1" id="KW-1133">Transmembrane helix</keyword>
<dbReference type="KEGG" id="taqu:KDW03_08050"/>
<reference evidence="2" key="1">
    <citation type="submission" date="2021-04" db="EMBL/GenBank/DDBJ databases">
        <authorList>
            <person name="Postec A."/>
        </authorList>
    </citation>
    <scope>NUCLEOTIDE SEQUENCE</scope>
    <source>
        <strain evidence="2">F1F22</strain>
    </source>
</reference>
<proteinExistence type="predicted"/>
<dbReference type="InterPro" id="IPR007462">
    <property type="entry name" value="COV1-like"/>
</dbReference>
<dbReference type="Proteomes" id="UP001056539">
    <property type="component" value="Chromosome"/>
</dbReference>
<dbReference type="PANTHER" id="PTHR31876">
    <property type="entry name" value="COV-LIKE PROTEIN 1"/>
    <property type="match status" value="1"/>
</dbReference>
<evidence type="ECO:0000313" key="2">
    <source>
        <dbReference type="EMBL" id="URA09439.1"/>
    </source>
</evidence>
<name>A0AAX3BB82_9SPIR</name>
<dbReference type="PANTHER" id="PTHR31876:SF26">
    <property type="entry name" value="PROTEIN LIKE COV 2"/>
    <property type="match status" value="1"/>
</dbReference>
<organism evidence="2 3">
    <name type="scientific">Thermospira aquatica</name>
    <dbReference type="NCBI Taxonomy" id="2828656"/>
    <lineage>
        <taxon>Bacteria</taxon>
        <taxon>Pseudomonadati</taxon>
        <taxon>Spirochaetota</taxon>
        <taxon>Spirochaetia</taxon>
        <taxon>Brevinematales</taxon>
        <taxon>Thermospiraceae</taxon>
        <taxon>Thermospira</taxon>
    </lineage>
</organism>
<protein>
    <submittedName>
        <fullName evidence="2">DUF502 domain-containing protein</fullName>
    </submittedName>
</protein>
<keyword evidence="3" id="KW-1185">Reference proteome</keyword>